<dbReference type="HOGENOM" id="CLU_019955_0_0_1"/>
<dbReference type="GO" id="GO:0005829">
    <property type="term" value="C:cytosol"/>
    <property type="evidence" value="ECO:0007669"/>
    <property type="project" value="EnsemblFungi"/>
</dbReference>
<dbReference type="InterPro" id="IPR006767">
    <property type="entry name" value="Cwf19-like_C_dom-2"/>
</dbReference>
<dbReference type="KEGG" id="tbl:TBLA_0F01690"/>
<organism evidence="3 4">
    <name type="scientific">Henningerozyma blattae (strain ATCC 34711 / CBS 6284 / DSM 70876 / NBRC 10599 / NRRL Y-10934 / UCD 77-7)</name>
    <name type="common">Yeast</name>
    <name type="synonym">Tetrapisispora blattae</name>
    <dbReference type="NCBI Taxonomy" id="1071380"/>
    <lineage>
        <taxon>Eukaryota</taxon>
        <taxon>Fungi</taxon>
        <taxon>Dikarya</taxon>
        <taxon>Ascomycota</taxon>
        <taxon>Saccharomycotina</taxon>
        <taxon>Saccharomycetes</taxon>
        <taxon>Saccharomycetales</taxon>
        <taxon>Saccharomycetaceae</taxon>
        <taxon>Henningerozyma</taxon>
    </lineage>
</organism>
<dbReference type="FunCoup" id="I2H5Q9">
    <property type="interactions" value="1193"/>
</dbReference>
<evidence type="ECO:0000313" key="4">
    <source>
        <dbReference type="Proteomes" id="UP000002866"/>
    </source>
</evidence>
<feature type="domain" description="Cwf19-like protein C-terminal" evidence="1">
    <location>
        <begin position="425"/>
        <end position="509"/>
    </location>
</feature>
<name>I2H5Q9_HENB6</name>
<evidence type="ECO:0000259" key="2">
    <source>
        <dbReference type="Pfam" id="PF04677"/>
    </source>
</evidence>
<dbReference type="RefSeq" id="XP_004181230.1">
    <property type="nucleotide sequence ID" value="XM_004181182.1"/>
</dbReference>
<proteinExistence type="predicted"/>
<evidence type="ECO:0000259" key="1">
    <source>
        <dbReference type="Pfam" id="PF04676"/>
    </source>
</evidence>
<dbReference type="Pfam" id="PF04676">
    <property type="entry name" value="CwfJ_C_2"/>
    <property type="match status" value="1"/>
</dbReference>
<dbReference type="InParanoid" id="I2H5Q9"/>
<dbReference type="STRING" id="1071380.I2H5Q9"/>
<dbReference type="SUPFAM" id="SSF54197">
    <property type="entry name" value="HIT-like"/>
    <property type="match status" value="1"/>
</dbReference>
<dbReference type="OrthoDB" id="444325at2759"/>
<dbReference type="eggNOG" id="KOG2476">
    <property type="taxonomic scope" value="Eukaryota"/>
</dbReference>
<reference evidence="3 4" key="1">
    <citation type="journal article" date="2011" name="Proc. Natl. Acad. Sci. U.S.A.">
        <title>Evolutionary erosion of yeast sex chromosomes by mating-type switching accidents.</title>
        <authorList>
            <person name="Gordon J.L."/>
            <person name="Armisen D."/>
            <person name="Proux-Wera E."/>
            <person name="Oheigeartaigh S.S."/>
            <person name="Byrne K.P."/>
            <person name="Wolfe K.H."/>
        </authorList>
    </citation>
    <scope>NUCLEOTIDE SEQUENCE [LARGE SCALE GENOMIC DNA]</scope>
    <source>
        <strain evidence="4">ATCC 34711 / CBS 6284 / DSM 70876 / NBRC 10599 / NRRL Y-10934 / UCD 77-7</strain>
    </source>
</reference>
<dbReference type="GO" id="GO:0000398">
    <property type="term" value="P:mRNA splicing, via spliceosome"/>
    <property type="evidence" value="ECO:0007669"/>
    <property type="project" value="EnsemblFungi"/>
</dbReference>
<accession>I2H5Q9</accession>
<dbReference type="Proteomes" id="UP000002866">
    <property type="component" value="Chromosome 6"/>
</dbReference>
<dbReference type="GO" id="GO:0071014">
    <property type="term" value="C:post-mRNA release spliceosomal complex"/>
    <property type="evidence" value="ECO:0007669"/>
    <property type="project" value="TreeGrafter"/>
</dbReference>
<dbReference type="Pfam" id="PF04677">
    <property type="entry name" value="CwfJ_C_1"/>
    <property type="match status" value="1"/>
</dbReference>
<dbReference type="GO" id="GO:0061632">
    <property type="term" value="F:RNA lariat debranching enzyme activator activity"/>
    <property type="evidence" value="ECO:0007669"/>
    <property type="project" value="EnsemblFungi"/>
</dbReference>
<dbReference type="InterPro" id="IPR040194">
    <property type="entry name" value="Cwf19-like"/>
</dbReference>
<feature type="domain" description="Cwf19-like C-terminal" evidence="2">
    <location>
        <begin position="268"/>
        <end position="388"/>
    </location>
</feature>
<keyword evidence="4" id="KW-1185">Reference proteome</keyword>
<dbReference type="AlphaFoldDB" id="I2H5Q9"/>
<dbReference type="PANTHER" id="PTHR12072">
    <property type="entry name" value="CWF19, CELL CYCLE CONTROL PROTEIN"/>
    <property type="match status" value="1"/>
</dbReference>
<dbReference type="GeneID" id="14496820"/>
<dbReference type="InterPro" id="IPR006768">
    <property type="entry name" value="Cwf19-like_C_dom-1"/>
</dbReference>
<dbReference type="OMA" id="FSGHCLI"/>
<protein>
    <recommendedName>
        <fullName evidence="5">Cwf19-like C-terminal domain-containing protein</fullName>
    </recommendedName>
</protein>
<evidence type="ECO:0008006" key="5">
    <source>
        <dbReference type="Google" id="ProtNLM"/>
    </source>
</evidence>
<dbReference type="InterPro" id="IPR036265">
    <property type="entry name" value="HIT-like_sf"/>
</dbReference>
<dbReference type="PANTHER" id="PTHR12072:SF4">
    <property type="entry name" value="CWF19-LIKE PROTEIN 1"/>
    <property type="match status" value="1"/>
</dbReference>
<dbReference type="EMBL" id="HE806321">
    <property type="protein sequence ID" value="CCH61711.1"/>
    <property type="molecule type" value="Genomic_DNA"/>
</dbReference>
<sequence length="512" mass="58968">MLKSKLLVVHSLQEDLATVIEKVVSLHKKHGPFTSCLVLGEISDTFNELESRIFPDSDNLPQLFLLENKLFEESGSRVLKNGVKILGGIGVFEFSNGIRLGYNTISSSELTSKKNEILSQFSKNTSKVDLLITKEWSVSISHRENSLGGNEVIDKLNKIFEPRYHFSYKYTQTFLELKPFLWPDSDRITRFMNIAAYNSGSKWAYAFELDLTSTLPLNLSSLTSNPYMDIIKKRKLDGNNASNKLSANNQLNNTMQETHPIKKPKIVLPTDCHFCFTNSNIQDHMIIYIGSLAYLTIARGPLTTPKGEMGFSGHCLVVPIEHKAKLRTKHENDFTASTNLDIEMLQLEKSVVAMNFLKFEMCTVSFEIQSEKSFHFHKQIFPVPKYCIMKFKDSLDRQLYMNNEKYTKNTNLTFSLFHSNTDKEYEALVTNPLVNYLQFTVYETPSSSKLYLAQFDPEDRIDLQFGRRVLAYMLNLPRRVRWDSSICNQTRKQEENEVNLFQKAYKDFEPSI</sequence>
<evidence type="ECO:0000313" key="3">
    <source>
        <dbReference type="EMBL" id="CCH61711.1"/>
    </source>
</evidence>
<gene>
    <name evidence="3" type="primary">TBLA0F01690</name>
    <name evidence="3" type="ORF">TBLA_0F01690</name>
</gene>